<evidence type="ECO:0000313" key="2">
    <source>
        <dbReference type="Proteomes" id="UP000196052"/>
    </source>
</evidence>
<protein>
    <submittedName>
        <fullName evidence="1">Uncharacterized protein</fullName>
    </submittedName>
</protein>
<dbReference type="RefSeq" id="WP_088123122.1">
    <property type="nucleotide sequence ID" value="NZ_FMBE01000014.1"/>
</dbReference>
<accession>A0A1C4FCA1</accession>
<dbReference type="EMBL" id="FMBE01000014">
    <property type="protein sequence ID" value="SCC53667.1"/>
    <property type="molecule type" value="Genomic_DNA"/>
</dbReference>
<dbReference type="Proteomes" id="UP000196052">
    <property type="component" value="Unassembled WGS sequence"/>
</dbReference>
<organism evidence="1 2">
    <name type="scientific">Bacillus wiedmannii</name>
    <dbReference type="NCBI Taxonomy" id="1890302"/>
    <lineage>
        <taxon>Bacteria</taxon>
        <taxon>Bacillati</taxon>
        <taxon>Bacillota</taxon>
        <taxon>Bacilli</taxon>
        <taxon>Bacillales</taxon>
        <taxon>Bacillaceae</taxon>
        <taxon>Bacillus</taxon>
        <taxon>Bacillus cereus group</taxon>
    </lineage>
</organism>
<gene>
    <name evidence="1" type="ORF">BC05F1_04271</name>
</gene>
<dbReference type="AlphaFoldDB" id="A0A1C4FCA1"/>
<proteinExistence type="predicted"/>
<reference evidence="2" key="1">
    <citation type="submission" date="2016-08" db="EMBL/GenBank/DDBJ databases">
        <authorList>
            <person name="Loux V."/>
            <person name="Rue O."/>
        </authorList>
    </citation>
    <scope>NUCLEOTIDE SEQUENCE [LARGE SCALE GENOMIC DNA]</scope>
    <source>
        <strain evidence="2">INRA Bc05-F1</strain>
    </source>
</reference>
<name>A0A1C4FCA1_9BACI</name>
<sequence length="521" mass="61773">MENWNELFHGFDERMKNLSVFHPLLQLQSKNRFKEYPLIPLGMAVLLYILENMLSENKPTTNEELTYFLQKILEESYKKGITFQEADELRSVLVDGFLRNNGAPHTFSYYDFVNRKEQNFQFHYIEYDTYDIRELREKRVQLKLTTVGIEVLFKTKEMFNELQISISQLYFKQQMEKGLFDGALRTVRELSLQIRNEKQKMIELQGKIIKDAIEVSKKKELELQMKRVNEQTVRERTTFLELKHLVEDALHRYYKGELTKKEEKGIDTILQIDYRLTDVISLHESLFIEKQRLEKVMSESVEYLILNAFSVKLNFEKEVLGEIIRNHVGVESLGEVVRPFISLRVPRFFHPARMFEKQRRKKEKEGQEIFIPVIDEEILMEQERKERYEAEQLQREQKYLLKLLLQPLLTKESYTIKEILDTLREDDSNAYTRITKGLMLYSFLVTLHTAETKFEIIPTELLPFVEPIARLFHELSMENPEFAEIGYVSIDPNGESMTLESGYILANFTIQRGNSYVLGSN</sequence>
<evidence type="ECO:0000313" key="1">
    <source>
        <dbReference type="EMBL" id="SCC53667.1"/>
    </source>
</evidence>